<sequence length="173" mass="19475">MQKLSKLQPDSVLRAAASTLLALTLALAFYLCGTGLGNWCLQLQKNYRIELFNRAVEDRGLVVKMISDEETHAIASHYVSALADAVIRFEFFPREDDASTFFEIISILPPKVEITQFEFSGRNLLVHCTAQKEEQLVQFSQALDSVSRFRDISLESYQKTDGSFIGTITCISR</sequence>
<keyword evidence="1" id="KW-0472">Membrane</keyword>
<keyword evidence="1" id="KW-0812">Transmembrane</keyword>
<proteinExistence type="predicted"/>
<organism evidence="2 3">
    <name type="scientific">Harryflintia acetispora</name>
    <dbReference type="NCBI Taxonomy" id="1849041"/>
    <lineage>
        <taxon>Bacteria</taxon>
        <taxon>Bacillati</taxon>
        <taxon>Bacillota</taxon>
        <taxon>Clostridia</taxon>
        <taxon>Eubacteriales</taxon>
        <taxon>Oscillospiraceae</taxon>
        <taxon>Harryflintia</taxon>
    </lineage>
</organism>
<evidence type="ECO:0000313" key="3">
    <source>
        <dbReference type="Proteomes" id="UP000294682"/>
    </source>
</evidence>
<gene>
    <name evidence="2" type="ORF">EDD78_102239</name>
</gene>
<evidence type="ECO:0000256" key="1">
    <source>
        <dbReference type="SAM" id="Phobius"/>
    </source>
</evidence>
<evidence type="ECO:0000313" key="2">
    <source>
        <dbReference type="EMBL" id="TCL44614.1"/>
    </source>
</evidence>
<dbReference type="InterPro" id="IPR007813">
    <property type="entry name" value="PilN"/>
</dbReference>
<feature type="transmembrane region" description="Helical" evidence="1">
    <location>
        <begin position="12"/>
        <end position="31"/>
    </location>
</feature>
<dbReference type="Proteomes" id="UP000294682">
    <property type="component" value="Unassembled WGS sequence"/>
</dbReference>
<protein>
    <submittedName>
        <fullName evidence="2">Uncharacterized protein</fullName>
    </submittedName>
</protein>
<dbReference type="EMBL" id="SLUK01000002">
    <property type="protein sequence ID" value="TCL44614.1"/>
    <property type="molecule type" value="Genomic_DNA"/>
</dbReference>
<accession>A0A9X8UKZ4</accession>
<dbReference type="AlphaFoldDB" id="A0A9X8UKZ4"/>
<name>A0A9X8UKZ4_9FIRM</name>
<reference evidence="2 3" key="1">
    <citation type="submission" date="2019-03" db="EMBL/GenBank/DDBJ databases">
        <title>Genomic Encyclopedia of Type Strains, Phase IV (KMG-IV): sequencing the most valuable type-strain genomes for metagenomic binning, comparative biology and taxonomic classification.</title>
        <authorList>
            <person name="Goeker M."/>
        </authorList>
    </citation>
    <scope>NUCLEOTIDE SEQUENCE [LARGE SCALE GENOMIC DNA]</scope>
    <source>
        <strain evidence="2 3">DSM 100433</strain>
    </source>
</reference>
<keyword evidence="1" id="KW-1133">Transmembrane helix</keyword>
<dbReference type="Pfam" id="PF05137">
    <property type="entry name" value="PilN"/>
    <property type="match status" value="1"/>
</dbReference>
<comment type="caution">
    <text evidence="2">The sequence shown here is derived from an EMBL/GenBank/DDBJ whole genome shotgun (WGS) entry which is preliminary data.</text>
</comment>
<dbReference type="RefSeq" id="WP_079699337.1">
    <property type="nucleotide sequence ID" value="NZ_SLUK01000002.1"/>
</dbReference>
<keyword evidence="3" id="KW-1185">Reference proteome</keyword>